<feature type="region of interest" description="Disordered" evidence="1">
    <location>
        <begin position="102"/>
        <end position="136"/>
    </location>
</feature>
<keyword evidence="3" id="KW-1185">Reference proteome</keyword>
<organism evidence="2 3">
    <name type="scientific">Hibiscus sabdariffa</name>
    <name type="common">roselle</name>
    <dbReference type="NCBI Taxonomy" id="183260"/>
    <lineage>
        <taxon>Eukaryota</taxon>
        <taxon>Viridiplantae</taxon>
        <taxon>Streptophyta</taxon>
        <taxon>Embryophyta</taxon>
        <taxon>Tracheophyta</taxon>
        <taxon>Spermatophyta</taxon>
        <taxon>Magnoliopsida</taxon>
        <taxon>eudicotyledons</taxon>
        <taxon>Gunneridae</taxon>
        <taxon>Pentapetalae</taxon>
        <taxon>rosids</taxon>
        <taxon>malvids</taxon>
        <taxon>Malvales</taxon>
        <taxon>Malvaceae</taxon>
        <taxon>Malvoideae</taxon>
        <taxon>Hibiscus</taxon>
    </lineage>
</organism>
<evidence type="ECO:0000313" key="3">
    <source>
        <dbReference type="Proteomes" id="UP001396334"/>
    </source>
</evidence>
<comment type="caution">
    <text evidence="2">The sequence shown here is derived from an EMBL/GenBank/DDBJ whole genome shotgun (WGS) entry which is preliminary data.</text>
</comment>
<reference evidence="2 3" key="1">
    <citation type="journal article" date="2024" name="G3 (Bethesda)">
        <title>Genome assembly of Hibiscus sabdariffa L. provides insights into metabolisms of medicinal natural products.</title>
        <authorList>
            <person name="Kim T."/>
        </authorList>
    </citation>
    <scope>NUCLEOTIDE SEQUENCE [LARGE SCALE GENOMIC DNA]</scope>
    <source>
        <strain evidence="2">TK-2024</strain>
        <tissue evidence="2">Old leaves</tissue>
    </source>
</reference>
<accession>A0ABR2T432</accession>
<evidence type="ECO:0000313" key="2">
    <source>
        <dbReference type="EMBL" id="KAK9032248.1"/>
    </source>
</evidence>
<dbReference type="EMBL" id="JBBPBN010000009">
    <property type="protein sequence ID" value="KAK9032248.1"/>
    <property type="molecule type" value="Genomic_DNA"/>
</dbReference>
<gene>
    <name evidence="2" type="ORF">V6N11_056522</name>
</gene>
<feature type="compositionally biased region" description="Polar residues" evidence="1">
    <location>
        <begin position="102"/>
        <end position="113"/>
    </location>
</feature>
<evidence type="ECO:0000256" key="1">
    <source>
        <dbReference type="SAM" id="MobiDB-lite"/>
    </source>
</evidence>
<feature type="region of interest" description="Disordered" evidence="1">
    <location>
        <begin position="1"/>
        <end position="81"/>
    </location>
</feature>
<sequence>MQATEPSFSHHYRTISPHAVPSSLGAKSPKPSPKTHGPTPSLEWAGQIQDPINPTQRDHSSHSGSKRHRPVILPLPRGGSCRCSVKPASRCAFLSRGQETQAFAQDSWPNSWLGTGRPESRPHAPDSVSRTRVQPT</sequence>
<protein>
    <submittedName>
        <fullName evidence="2">Uncharacterized protein</fullName>
    </submittedName>
</protein>
<dbReference type="Proteomes" id="UP001396334">
    <property type="component" value="Unassembled WGS sequence"/>
</dbReference>
<name>A0ABR2T432_9ROSI</name>
<proteinExistence type="predicted"/>